<keyword evidence="2" id="KW-0238">DNA-binding</keyword>
<evidence type="ECO:0000313" key="6">
    <source>
        <dbReference type="Proteomes" id="UP001596137"/>
    </source>
</evidence>
<reference evidence="6" key="1">
    <citation type="journal article" date="2019" name="Int. J. Syst. Evol. Microbiol.">
        <title>The Global Catalogue of Microorganisms (GCM) 10K type strain sequencing project: providing services to taxonomists for standard genome sequencing and annotation.</title>
        <authorList>
            <consortium name="The Broad Institute Genomics Platform"/>
            <consortium name="The Broad Institute Genome Sequencing Center for Infectious Disease"/>
            <person name="Wu L."/>
            <person name="Ma J."/>
        </authorList>
    </citation>
    <scope>NUCLEOTIDE SEQUENCE [LARGE SCALE GENOMIC DNA]</scope>
    <source>
        <strain evidence="6">JCM 30346</strain>
    </source>
</reference>
<dbReference type="Proteomes" id="UP001596137">
    <property type="component" value="Unassembled WGS sequence"/>
</dbReference>
<accession>A0ABW1NJV6</accession>
<protein>
    <submittedName>
        <fullName evidence="5">Winged helix-turn-helix transcriptional regulator</fullName>
    </submittedName>
</protein>
<dbReference type="Pfam" id="PF01638">
    <property type="entry name" value="HxlR"/>
    <property type="match status" value="1"/>
</dbReference>
<dbReference type="InterPro" id="IPR036390">
    <property type="entry name" value="WH_DNA-bd_sf"/>
</dbReference>
<dbReference type="SUPFAM" id="SSF55718">
    <property type="entry name" value="SCP-like"/>
    <property type="match status" value="1"/>
</dbReference>
<dbReference type="SUPFAM" id="SSF46785">
    <property type="entry name" value="Winged helix' DNA-binding domain"/>
    <property type="match status" value="1"/>
</dbReference>
<keyword evidence="6" id="KW-1185">Reference proteome</keyword>
<evidence type="ECO:0000256" key="2">
    <source>
        <dbReference type="ARBA" id="ARBA00023125"/>
    </source>
</evidence>
<dbReference type="EMBL" id="JBHSRF010000017">
    <property type="protein sequence ID" value="MFC6082407.1"/>
    <property type="molecule type" value="Genomic_DNA"/>
</dbReference>
<dbReference type="Gene3D" id="3.30.1050.10">
    <property type="entry name" value="SCP2 sterol-binding domain"/>
    <property type="match status" value="1"/>
</dbReference>
<dbReference type="Gene3D" id="1.10.10.10">
    <property type="entry name" value="Winged helix-like DNA-binding domain superfamily/Winged helix DNA-binding domain"/>
    <property type="match status" value="1"/>
</dbReference>
<comment type="caution">
    <text evidence="5">The sequence shown here is derived from an EMBL/GenBank/DDBJ whole genome shotgun (WGS) entry which is preliminary data.</text>
</comment>
<evidence type="ECO:0000256" key="1">
    <source>
        <dbReference type="ARBA" id="ARBA00023015"/>
    </source>
</evidence>
<proteinExistence type="predicted"/>
<name>A0ABW1NJV6_9ACTN</name>
<keyword evidence="3" id="KW-0804">Transcription</keyword>
<sequence>MTGRSYGQFCGLSRALESVGERWALLIVRDLFVGPRRFTDLRRGLPRIPTNILSARLKELELAGVIHRRVLPRPAASVVYELTAYGQALEDVVLSLGLWGAMAMGDPEPGEIATVDSVTMALRSTFRPEAARGLNTSYEFRLGGLVLSVRIDDGALTVIPGPLPDAELVLECGPELRALMAGELAPDEAVEKGMVTLTGDPADLVRLVEVFRIPAMP</sequence>
<feature type="domain" description="HTH hxlR-type" evidence="4">
    <location>
        <begin position="10"/>
        <end position="108"/>
    </location>
</feature>
<dbReference type="PANTHER" id="PTHR33204">
    <property type="entry name" value="TRANSCRIPTIONAL REGULATOR, MARR FAMILY"/>
    <property type="match status" value="1"/>
</dbReference>
<dbReference type="PANTHER" id="PTHR33204:SF18">
    <property type="entry name" value="TRANSCRIPTIONAL REGULATORY PROTEIN"/>
    <property type="match status" value="1"/>
</dbReference>
<dbReference type="InterPro" id="IPR036527">
    <property type="entry name" value="SCP2_sterol-bd_dom_sf"/>
</dbReference>
<evidence type="ECO:0000259" key="4">
    <source>
        <dbReference type="PROSITE" id="PS51118"/>
    </source>
</evidence>
<evidence type="ECO:0000256" key="3">
    <source>
        <dbReference type="ARBA" id="ARBA00023163"/>
    </source>
</evidence>
<organism evidence="5 6">
    <name type="scientific">Sphaerisporangium aureirubrum</name>
    <dbReference type="NCBI Taxonomy" id="1544736"/>
    <lineage>
        <taxon>Bacteria</taxon>
        <taxon>Bacillati</taxon>
        <taxon>Actinomycetota</taxon>
        <taxon>Actinomycetes</taxon>
        <taxon>Streptosporangiales</taxon>
        <taxon>Streptosporangiaceae</taxon>
        <taxon>Sphaerisporangium</taxon>
    </lineage>
</organism>
<dbReference type="PROSITE" id="PS51118">
    <property type="entry name" value="HTH_HXLR"/>
    <property type="match status" value="1"/>
</dbReference>
<dbReference type="InterPro" id="IPR002577">
    <property type="entry name" value="HTH_HxlR"/>
</dbReference>
<dbReference type="InterPro" id="IPR036388">
    <property type="entry name" value="WH-like_DNA-bd_sf"/>
</dbReference>
<evidence type="ECO:0000313" key="5">
    <source>
        <dbReference type="EMBL" id="MFC6082407.1"/>
    </source>
</evidence>
<dbReference type="RefSeq" id="WP_380752365.1">
    <property type="nucleotide sequence ID" value="NZ_JBHSRF010000017.1"/>
</dbReference>
<gene>
    <name evidence="5" type="ORF">ACFP1K_14675</name>
</gene>
<keyword evidence="1" id="KW-0805">Transcription regulation</keyword>